<sequence>MKKLIIFFIVMGCMSCGDQFLDVKPSSDTVVPTTLEDFEQLMNYGNLAYSYPDMLDVLADDYYLEETYWNSIYNILPKNSHIWADDIFETIESDYQNWEKMYAQIFYANVVLEGVEKVQLSDRNKKQHNQVQGTALFLRSWALYNLAQLYAPAYKEATATQDLGVPIPLLSDVNEKVKRNSVAEVYSRILTDLEAALPLVQAEVDFGRSSKAAVYALRARVFLAMGRYEEALDMATNSLATHDALVDLNVGTLDYKKSLYMGLEASGPFIQSNNQNIQIRQDLFESYDLKDFRRSFFKLNAQGKPYYVTQYKISNYFFRGLDSDEQYLIKAECEARLNDKDEAMQTLNYLLKHMHSDYVDQVATNKEDALAIILQERRKQLLFRGLRWSDLKRYNRDGANITLIRTLGNKIYRLEPKSNNWLFPIPTNEIKASGLTQNPR</sequence>
<keyword evidence="5" id="KW-0998">Cell outer membrane</keyword>
<evidence type="ECO:0000256" key="5">
    <source>
        <dbReference type="ARBA" id="ARBA00023237"/>
    </source>
</evidence>
<feature type="domain" description="RagB/SusD" evidence="6">
    <location>
        <begin position="325"/>
        <end position="439"/>
    </location>
</feature>
<proteinExistence type="inferred from homology"/>
<organism evidence="8 9">
    <name type="scientific">Sphingobacterium faecale</name>
    <dbReference type="NCBI Taxonomy" id="2803775"/>
    <lineage>
        <taxon>Bacteria</taxon>
        <taxon>Pseudomonadati</taxon>
        <taxon>Bacteroidota</taxon>
        <taxon>Sphingobacteriia</taxon>
        <taxon>Sphingobacteriales</taxon>
        <taxon>Sphingobacteriaceae</taxon>
        <taxon>Sphingobacterium</taxon>
    </lineage>
</organism>
<keyword evidence="3" id="KW-0732">Signal</keyword>
<evidence type="ECO:0000256" key="3">
    <source>
        <dbReference type="ARBA" id="ARBA00022729"/>
    </source>
</evidence>
<evidence type="ECO:0000256" key="4">
    <source>
        <dbReference type="ARBA" id="ARBA00023136"/>
    </source>
</evidence>
<dbReference type="Gene3D" id="1.25.40.390">
    <property type="match status" value="2"/>
</dbReference>
<dbReference type="InterPro" id="IPR033985">
    <property type="entry name" value="SusD-like_N"/>
</dbReference>
<evidence type="ECO:0000313" key="8">
    <source>
        <dbReference type="EMBL" id="MBL1410407.1"/>
    </source>
</evidence>
<evidence type="ECO:0000259" key="6">
    <source>
        <dbReference type="Pfam" id="PF07980"/>
    </source>
</evidence>
<dbReference type="RefSeq" id="WP_202104102.1">
    <property type="nucleotide sequence ID" value="NZ_JAERTY010000009.1"/>
</dbReference>
<protein>
    <submittedName>
        <fullName evidence="8">RagB/SusD family nutrient uptake outer membrane protein</fullName>
    </submittedName>
</protein>
<evidence type="ECO:0000256" key="2">
    <source>
        <dbReference type="ARBA" id="ARBA00006275"/>
    </source>
</evidence>
<reference evidence="8 9" key="1">
    <citation type="submission" date="2021-01" db="EMBL/GenBank/DDBJ databases">
        <title>C459-1 draft genome sequence.</title>
        <authorList>
            <person name="Zhang X.-F."/>
        </authorList>
    </citation>
    <scope>NUCLEOTIDE SEQUENCE [LARGE SCALE GENOMIC DNA]</scope>
    <source>
        <strain evidence="9">C459-1</strain>
    </source>
</reference>
<evidence type="ECO:0000313" key="9">
    <source>
        <dbReference type="Proteomes" id="UP000625283"/>
    </source>
</evidence>
<comment type="similarity">
    <text evidence="2">Belongs to the SusD family.</text>
</comment>
<dbReference type="Proteomes" id="UP000625283">
    <property type="component" value="Unassembled WGS sequence"/>
</dbReference>
<dbReference type="Pfam" id="PF14322">
    <property type="entry name" value="SusD-like_3"/>
    <property type="match status" value="1"/>
</dbReference>
<feature type="domain" description="SusD-like N-terminal" evidence="7">
    <location>
        <begin position="20"/>
        <end position="223"/>
    </location>
</feature>
<keyword evidence="9" id="KW-1185">Reference proteome</keyword>
<dbReference type="SUPFAM" id="SSF48452">
    <property type="entry name" value="TPR-like"/>
    <property type="match status" value="1"/>
</dbReference>
<dbReference type="EMBL" id="JAERTY010000009">
    <property type="protein sequence ID" value="MBL1410407.1"/>
    <property type="molecule type" value="Genomic_DNA"/>
</dbReference>
<gene>
    <name evidence="8" type="ORF">JKG61_16745</name>
</gene>
<dbReference type="InterPro" id="IPR011990">
    <property type="entry name" value="TPR-like_helical_dom_sf"/>
</dbReference>
<keyword evidence="4" id="KW-0472">Membrane</keyword>
<accession>A0ABS1R8U9</accession>
<dbReference type="Pfam" id="PF07980">
    <property type="entry name" value="SusD_RagB"/>
    <property type="match status" value="1"/>
</dbReference>
<name>A0ABS1R8U9_9SPHI</name>
<evidence type="ECO:0000259" key="7">
    <source>
        <dbReference type="Pfam" id="PF14322"/>
    </source>
</evidence>
<comment type="subcellular location">
    <subcellularLocation>
        <location evidence="1">Cell outer membrane</location>
    </subcellularLocation>
</comment>
<comment type="caution">
    <text evidence="8">The sequence shown here is derived from an EMBL/GenBank/DDBJ whole genome shotgun (WGS) entry which is preliminary data.</text>
</comment>
<evidence type="ECO:0000256" key="1">
    <source>
        <dbReference type="ARBA" id="ARBA00004442"/>
    </source>
</evidence>
<dbReference type="InterPro" id="IPR012944">
    <property type="entry name" value="SusD_RagB_dom"/>
</dbReference>